<reference evidence="4 5" key="1">
    <citation type="submission" date="2019-02" db="EMBL/GenBank/DDBJ databases">
        <title>Paenibacillus sp. nov., isolated from surface-sterilized tissue of Thalictrum simplex L.</title>
        <authorList>
            <person name="Tuo L."/>
        </authorList>
    </citation>
    <scope>NUCLEOTIDE SEQUENCE [LARGE SCALE GENOMIC DNA]</scope>
    <source>
        <strain evidence="4 5">N2SHLJ1</strain>
    </source>
</reference>
<dbReference type="Proteomes" id="UP000293142">
    <property type="component" value="Unassembled WGS sequence"/>
</dbReference>
<name>A0A4Q9DVC4_9BACL</name>
<evidence type="ECO:0000256" key="1">
    <source>
        <dbReference type="SAM" id="Phobius"/>
    </source>
</evidence>
<organism evidence="4 5">
    <name type="scientific">Paenibacillus thalictri</name>
    <dbReference type="NCBI Taxonomy" id="2527873"/>
    <lineage>
        <taxon>Bacteria</taxon>
        <taxon>Bacillati</taxon>
        <taxon>Bacillota</taxon>
        <taxon>Bacilli</taxon>
        <taxon>Bacillales</taxon>
        <taxon>Paenibacillaceae</taxon>
        <taxon>Paenibacillus</taxon>
    </lineage>
</organism>
<dbReference type="Pfam" id="PF20014">
    <property type="entry name" value="GAP1-M"/>
    <property type="match status" value="1"/>
</dbReference>
<keyword evidence="1" id="KW-0812">Transmembrane</keyword>
<proteinExistence type="predicted"/>
<dbReference type="RefSeq" id="WP_131011699.1">
    <property type="nucleotide sequence ID" value="NZ_SIRE01000003.1"/>
</dbReference>
<feature type="domain" description="GTPase-associated protein 1 middle" evidence="3">
    <location>
        <begin position="166"/>
        <end position="269"/>
    </location>
</feature>
<dbReference type="InterPro" id="IPR045401">
    <property type="entry name" value="GAP1-M"/>
</dbReference>
<comment type="caution">
    <text evidence="4">The sequence shown here is derived from an EMBL/GenBank/DDBJ whole genome shotgun (WGS) entry which is preliminary data.</text>
</comment>
<keyword evidence="1" id="KW-0472">Membrane</keyword>
<keyword evidence="1" id="KW-1133">Transmembrane helix</keyword>
<feature type="domain" description="GTPase-associated protein 1 N-terminal" evidence="2">
    <location>
        <begin position="7"/>
        <end position="147"/>
    </location>
</feature>
<dbReference type="AlphaFoldDB" id="A0A4Q9DVC4"/>
<evidence type="ECO:0000313" key="5">
    <source>
        <dbReference type="Proteomes" id="UP000293142"/>
    </source>
</evidence>
<sequence length="803" mass="92922">MTEWQKIQQHVFTRERGGVFRTNEGFDTIALSPPLLRDKRFVQNVLHPFCVYKAPQELLRQKSAVNSSQFPDSLTVFTGPNNELVIGRSIYVNADFTGQRSTYFTHQFVIPESRREEFLKEPARLFSVKSFIDSYDIRKGTEVPELVDLESQGFKLDSDSILSGFGISKEKFKQLLYAIMMSINPGKQGPRRKIYVALDVDVHRSSEAARYLSAVLYSLLPYTMRRHLGVVTFNSEPESRSGIHLTFVEKGSIAQVERSFERDVLFDFSEQLFRNVELPGNEHIYLDFVWENRNNSALLTDFFTFCDEALQGLGDSELMAVTYYQLCGLYQINEDQSRGKYVKNRPGTITGITILLEKEAEKKPAITDLFQVLIKEDMLNSEFVPDKDYIGSLLAFSHSTSLYRDLIISALVLFSNYLIKRETITTNTVSKYWIADSFRKDEILFPSFIARWAEISALNSEGYVRNDFRSCRDKKEFLLCIQFWYKTYKEFLNSLSIIEEAQETTCRVLKGKSEELIMTAKSIILAMKNLQVNGSVNLLATNVIAAATKIFIEELELQKINYDQWKQLDFLVGKDSLTNGLKLDLQQDDKLRIINAVYFALNYNRSIESECLTSWQRLGDQQQVAQKLLKSLLKNRIERDHLPSLLFAFYSPQPAFHSRGLKKPSEIDYFALFEFMRGSNGSKLAEFILWAEKENPFSSELELYKSALHYYFVEAYPELIREREVNKRLLELKSSKMRAYFKAIRKELSPFRRFIHKYRSQIRIVMMVLIGFLLLSALAILVIKYGSLLFDSVKSLFSANTKK</sequence>
<dbReference type="EMBL" id="SIRE01000003">
    <property type="protein sequence ID" value="TBL80984.1"/>
    <property type="molecule type" value="Genomic_DNA"/>
</dbReference>
<evidence type="ECO:0000259" key="2">
    <source>
        <dbReference type="Pfam" id="PF20013"/>
    </source>
</evidence>
<accession>A0A4Q9DVC4</accession>
<feature type="transmembrane region" description="Helical" evidence="1">
    <location>
        <begin position="762"/>
        <end position="783"/>
    </location>
</feature>
<protein>
    <submittedName>
        <fullName evidence="4">Uncharacterized protein</fullName>
    </submittedName>
</protein>
<gene>
    <name evidence="4" type="ORF">EYB31_02465</name>
</gene>
<dbReference type="Pfam" id="PF20013">
    <property type="entry name" value="GAP1-N2"/>
    <property type="match status" value="1"/>
</dbReference>
<dbReference type="InterPro" id="IPR045402">
    <property type="entry name" value="GAP1-N2"/>
</dbReference>
<evidence type="ECO:0000259" key="3">
    <source>
        <dbReference type="Pfam" id="PF20014"/>
    </source>
</evidence>
<dbReference type="OrthoDB" id="2931061at2"/>
<evidence type="ECO:0000313" key="4">
    <source>
        <dbReference type="EMBL" id="TBL80984.1"/>
    </source>
</evidence>
<keyword evidence="5" id="KW-1185">Reference proteome</keyword>